<evidence type="ECO:0000313" key="9">
    <source>
        <dbReference type="EMBL" id="CAD7579067.1"/>
    </source>
</evidence>
<dbReference type="InterPro" id="IPR052192">
    <property type="entry name" value="Insect_Ionotropic_Sensory_Rcpt"/>
</dbReference>
<dbReference type="PANTHER" id="PTHR42643:SF24">
    <property type="entry name" value="IONOTROPIC RECEPTOR 60A"/>
    <property type="match status" value="1"/>
</dbReference>
<dbReference type="GO" id="GO:0005886">
    <property type="term" value="C:plasma membrane"/>
    <property type="evidence" value="ECO:0007669"/>
    <property type="project" value="UniProtKB-SubCell"/>
</dbReference>
<keyword evidence="4 8" id="KW-1133">Transmembrane helix</keyword>
<keyword evidence="2" id="KW-1003">Cell membrane</keyword>
<evidence type="ECO:0000256" key="8">
    <source>
        <dbReference type="SAM" id="Phobius"/>
    </source>
</evidence>
<proteinExistence type="predicted"/>
<keyword evidence="3 8" id="KW-0812">Transmembrane</keyword>
<accession>A0A7R9JHM9</accession>
<evidence type="ECO:0000256" key="4">
    <source>
        <dbReference type="ARBA" id="ARBA00022989"/>
    </source>
</evidence>
<evidence type="ECO:0000256" key="1">
    <source>
        <dbReference type="ARBA" id="ARBA00004651"/>
    </source>
</evidence>
<evidence type="ECO:0000256" key="6">
    <source>
        <dbReference type="ARBA" id="ARBA00023170"/>
    </source>
</evidence>
<feature type="transmembrane region" description="Helical" evidence="8">
    <location>
        <begin position="116"/>
        <end position="137"/>
    </location>
</feature>
<keyword evidence="6" id="KW-0675">Receptor</keyword>
<evidence type="ECO:0000256" key="3">
    <source>
        <dbReference type="ARBA" id="ARBA00022692"/>
    </source>
</evidence>
<evidence type="ECO:0000256" key="2">
    <source>
        <dbReference type="ARBA" id="ARBA00022475"/>
    </source>
</evidence>
<gene>
    <name evidence="9" type="ORF">TCMB3V08_LOCUS11602</name>
</gene>
<sequence>MLMDDAIDFTGNTVMMNLDRVSAVKFTTPVLYASYRVFLRQPEQQIKVSWTSFLRPFSRTLWLAISVYFMGLSLLLFYCTPFCNENLKFKDTIFYVFIISCNQGLVAPPRNSFAQMLLLSASLTTVVIMAAYSAGLVSSLAAKDQRLPFTTLQELLDEGSHQFGTVDHSAEKELFIVSHISNIRVEM</sequence>
<comment type="subcellular location">
    <subcellularLocation>
        <location evidence="1">Cell membrane</location>
        <topology evidence="1">Multi-pass membrane protein</topology>
    </subcellularLocation>
</comment>
<protein>
    <submittedName>
        <fullName evidence="9">(California timema) hypothetical protein</fullName>
    </submittedName>
</protein>
<dbReference type="EMBL" id="OE189746">
    <property type="protein sequence ID" value="CAD7579067.1"/>
    <property type="molecule type" value="Genomic_DNA"/>
</dbReference>
<dbReference type="PANTHER" id="PTHR42643">
    <property type="entry name" value="IONOTROPIC RECEPTOR 20A-RELATED"/>
    <property type="match status" value="1"/>
</dbReference>
<dbReference type="Gene3D" id="1.10.287.70">
    <property type="match status" value="1"/>
</dbReference>
<evidence type="ECO:0000256" key="7">
    <source>
        <dbReference type="ARBA" id="ARBA00023180"/>
    </source>
</evidence>
<keyword evidence="5 8" id="KW-0472">Membrane</keyword>
<reference evidence="9" key="1">
    <citation type="submission" date="2020-11" db="EMBL/GenBank/DDBJ databases">
        <authorList>
            <person name="Tran Van P."/>
        </authorList>
    </citation>
    <scope>NUCLEOTIDE SEQUENCE</scope>
</reference>
<organism evidence="9">
    <name type="scientific">Timema californicum</name>
    <name type="common">California timema</name>
    <name type="synonym">Walking stick</name>
    <dbReference type="NCBI Taxonomy" id="61474"/>
    <lineage>
        <taxon>Eukaryota</taxon>
        <taxon>Metazoa</taxon>
        <taxon>Ecdysozoa</taxon>
        <taxon>Arthropoda</taxon>
        <taxon>Hexapoda</taxon>
        <taxon>Insecta</taxon>
        <taxon>Pterygota</taxon>
        <taxon>Neoptera</taxon>
        <taxon>Polyneoptera</taxon>
        <taxon>Phasmatodea</taxon>
        <taxon>Timematodea</taxon>
        <taxon>Timematoidea</taxon>
        <taxon>Timematidae</taxon>
        <taxon>Timema</taxon>
    </lineage>
</organism>
<dbReference type="AlphaFoldDB" id="A0A7R9JHM9"/>
<name>A0A7R9JHM9_TIMCA</name>
<feature type="transmembrane region" description="Helical" evidence="8">
    <location>
        <begin position="60"/>
        <end position="80"/>
    </location>
</feature>
<evidence type="ECO:0000256" key="5">
    <source>
        <dbReference type="ARBA" id="ARBA00023136"/>
    </source>
</evidence>
<keyword evidence="7" id="KW-0325">Glycoprotein</keyword>